<dbReference type="AlphaFoldDB" id="A0A178MY49"/>
<comment type="caution">
    <text evidence="2">The sequence shown here is derived from an EMBL/GenBank/DDBJ whole genome shotgun (WGS) entry which is preliminary data.</text>
</comment>
<sequence>MTMDGRVEIVRNLLGDLLSPVSVMDIGAMPEGDERYAPMVAAGIASVVGFEPNLEHADKLSERPGWRFLPYFLGNGEAGTFHVTAYPGCCSLFEPDPEVIDLFTGIRASPDHVGSFTVQETVPVETRRLDDIDGAGFPDLVKLDIQGAELDVLRHGMQRLSRCTIIECEAEFIALYKGQPLFGDIQSFLASQGFVLHKFIDVAGLPLRPFAHLEQAYRPVSQLLWADAVFVRDFSRLDALDDGQLAKAVLILDVVYRSYDLAAFFLGELDRRRGGDLTEAYLQSVQSASPDDLLVMNWRPFA</sequence>
<protein>
    <recommendedName>
        <fullName evidence="1">Methyltransferase FkbM domain-containing protein</fullName>
    </recommendedName>
</protein>
<reference evidence="2 3" key="1">
    <citation type="submission" date="2016-04" db="EMBL/GenBank/DDBJ databases">
        <title>Draft genome sequence of freshwater magnetotactic bacteria Magnetospirillum marisnigri SP-1 and Magnetospirillum moscoviense BB-1.</title>
        <authorList>
            <person name="Koziaeva V."/>
            <person name="Dziuba M.V."/>
            <person name="Ivanov T.M."/>
            <person name="Kuznetsov B."/>
            <person name="Grouzdev D.S."/>
        </authorList>
    </citation>
    <scope>NUCLEOTIDE SEQUENCE [LARGE SCALE GENOMIC DNA]</scope>
    <source>
        <strain evidence="2 3">SP-1</strain>
    </source>
</reference>
<feature type="domain" description="Methyltransferase FkbM" evidence="1">
    <location>
        <begin position="25"/>
        <end position="195"/>
    </location>
</feature>
<organism evidence="2 3">
    <name type="scientific">Paramagnetospirillum marisnigri</name>
    <dbReference type="NCBI Taxonomy" id="1285242"/>
    <lineage>
        <taxon>Bacteria</taxon>
        <taxon>Pseudomonadati</taxon>
        <taxon>Pseudomonadota</taxon>
        <taxon>Alphaproteobacteria</taxon>
        <taxon>Rhodospirillales</taxon>
        <taxon>Magnetospirillaceae</taxon>
        <taxon>Paramagnetospirillum</taxon>
    </lineage>
</organism>
<gene>
    <name evidence="2" type="ORF">A6A04_12215</name>
</gene>
<evidence type="ECO:0000259" key="1">
    <source>
        <dbReference type="Pfam" id="PF05050"/>
    </source>
</evidence>
<keyword evidence="3" id="KW-1185">Reference proteome</keyword>
<dbReference type="SUPFAM" id="SSF53335">
    <property type="entry name" value="S-adenosyl-L-methionine-dependent methyltransferases"/>
    <property type="match status" value="1"/>
</dbReference>
<name>A0A178MY49_9PROT</name>
<dbReference type="STRING" id="1285242.A6A04_12215"/>
<dbReference type="PANTHER" id="PTHR36973:SF4">
    <property type="entry name" value="NODULATION PROTEIN"/>
    <property type="match status" value="1"/>
</dbReference>
<proteinExistence type="predicted"/>
<dbReference type="NCBIfam" id="TIGR01444">
    <property type="entry name" value="fkbM_fam"/>
    <property type="match status" value="1"/>
</dbReference>
<dbReference type="InterPro" id="IPR006342">
    <property type="entry name" value="FkbM_mtfrase"/>
</dbReference>
<dbReference type="GO" id="GO:0008171">
    <property type="term" value="F:O-methyltransferase activity"/>
    <property type="evidence" value="ECO:0007669"/>
    <property type="project" value="TreeGrafter"/>
</dbReference>
<dbReference type="PANTHER" id="PTHR36973">
    <property type="entry name" value="SLL1456 PROTEIN-RELATED"/>
    <property type="match status" value="1"/>
</dbReference>
<accession>A0A178MY49</accession>
<dbReference type="InterPro" id="IPR029063">
    <property type="entry name" value="SAM-dependent_MTases_sf"/>
</dbReference>
<dbReference type="InterPro" id="IPR053188">
    <property type="entry name" value="FkbM_Methyltransferase"/>
</dbReference>
<dbReference type="Proteomes" id="UP000078428">
    <property type="component" value="Unassembled WGS sequence"/>
</dbReference>
<evidence type="ECO:0000313" key="3">
    <source>
        <dbReference type="Proteomes" id="UP000078428"/>
    </source>
</evidence>
<dbReference type="Gene3D" id="3.40.50.150">
    <property type="entry name" value="Vaccinia Virus protein VP39"/>
    <property type="match status" value="1"/>
</dbReference>
<dbReference type="Pfam" id="PF05050">
    <property type="entry name" value="Methyltransf_21"/>
    <property type="match status" value="1"/>
</dbReference>
<evidence type="ECO:0000313" key="2">
    <source>
        <dbReference type="EMBL" id="OAN54682.1"/>
    </source>
</evidence>
<dbReference type="EMBL" id="LWQT01000028">
    <property type="protein sequence ID" value="OAN54682.1"/>
    <property type="molecule type" value="Genomic_DNA"/>
</dbReference>